<dbReference type="GO" id="GO:0016301">
    <property type="term" value="F:kinase activity"/>
    <property type="evidence" value="ECO:0007669"/>
    <property type="project" value="UniProtKB-KW"/>
</dbReference>
<dbReference type="Gene3D" id="3.30.200.20">
    <property type="entry name" value="Phosphorylase Kinase, domain 1"/>
    <property type="match status" value="1"/>
</dbReference>
<feature type="binding site" evidence="6">
    <location>
        <position position="44"/>
    </location>
    <ligand>
        <name>ATP</name>
        <dbReference type="ChEBI" id="CHEBI:30616"/>
    </ligand>
</feature>
<keyword evidence="10" id="KW-1185">Reference proteome</keyword>
<evidence type="ECO:0000313" key="10">
    <source>
        <dbReference type="Proteomes" id="UP001221411"/>
    </source>
</evidence>
<feature type="region of interest" description="Disordered" evidence="7">
    <location>
        <begin position="414"/>
        <end position="433"/>
    </location>
</feature>
<dbReference type="RefSeq" id="WP_271918184.1">
    <property type="nucleotide sequence ID" value="NZ_JAQNDO010000001.1"/>
</dbReference>
<dbReference type="PANTHER" id="PTHR43289:SF6">
    <property type="entry name" value="SERINE_THREONINE-PROTEIN KINASE NEKL-3"/>
    <property type="match status" value="1"/>
</dbReference>
<dbReference type="PANTHER" id="PTHR43289">
    <property type="entry name" value="MITOGEN-ACTIVATED PROTEIN KINASE KINASE KINASE 20-RELATED"/>
    <property type="match status" value="1"/>
</dbReference>
<evidence type="ECO:0000256" key="4">
    <source>
        <dbReference type="ARBA" id="ARBA00022840"/>
    </source>
</evidence>
<gene>
    <name evidence="9" type="ORF">POL67_15785</name>
</gene>
<dbReference type="PROSITE" id="PS00108">
    <property type="entry name" value="PROTEIN_KINASE_ST"/>
    <property type="match status" value="1"/>
</dbReference>
<sequence length="592" mass="62555">MDAEARVGSIISGKYRVERVLGRGGMGVVVAARHLHLGERVAIKFPIARMILRSDVAARLAREGRAAMRIRSEHVARVFDVGALETGEPYLVMEYLDGQDLGAALARGGPLPIDAAVGYILQAAEALAEAHALGLVHRDIKPGNLFLVRRADGSPLVKVIDFGISKRVSVAADGADLQFTESNAMVGSPLYMAPEQMRASRTIDARADLWALGATLYTLLTGAPPFPARSILEIHELILRGAPPLRDALPGAPPALEAIVQRCLRPDPVDRYADVAELATALADVAPEHARTSAQRIALILATPAAPEDAPLDEAAAEPSSSTFDGTADPSDTGRGTAPSAEPSWADANRQERNSAALPAAAEQQVANSPVAGAPSIPPRRSAASRALVIAAVAAAAVIGATVEAKLAAGHTSAPTASAAPDADPSANPGAAASATRSIRSALPIARVRTECAGIAAADCRYTEDFPTVAAFDGDHGTYWAAPYDVTSSILTVTLRAPSTISAAVLFERGPLPKRAISDTVVQLLWEDLEFRVRGWELWLSNGTNEWQVASGKDIGPRREIRLDQRYHDIQSVWLKMESTDGPSLYEVEFVP</sequence>
<evidence type="ECO:0000256" key="7">
    <source>
        <dbReference type="SAM" id="MobiDB-lite"/>
    </source>
</evidence>
<name>A0ABT5EQ12_9BACT</name>
<feature type="region of interest" description="Disordered" evidence="7">
    <location>
        <begin position="311"/>
        <end position="379"/>
    </location>
</feature>
<dbReference type="Pfam" id="PF00069">
    <property type="entry name" value="Pkinase"/>
    <property type="match status" value="1"/>
</dbReference>
<keyword evidence="5" id="KW-0675">Receptor</keyword>
<dbReference type="Proteomes" id="UP001221411">
    <property type="component" value="Unassembled WGS sequence"/>
</dbReference>
<evidence type="ECO:0000256" key="1">
    <source>
        <dbReference type="ARBA" id="ARBA00022679"/>
    </source>
</evidence>
<dbReference type="EMBL" id="JAQNDO010000001">
    <property type="protein sequence ID" value="MDC0742811.1"/>
    <property type="molecule type" value="Genomic_DNA"/>
</dbReference>
<dbReference type="InterPro" id="IPR017441">
    <property type="entry name" value="Protein_kinase_ATP_BS"/>
</dbReference>
<evidence type="ECO:0000256" key="2">
    <source>
        <dbReference type="ARBA" id="ARBA00022741"/>
    </source>
</evidence>
<evidence type="ECO:0000256" key="3">
    <source>
        <dbReference type="ARBA" id="ARBA00022777"/>
    </source>
</evidence>
<evidence type="ECO:0000313" key="9">
    <source>
        <dbReference type="EMBL" id="MDC0742811.1"/>
    </source>
</evidence>
<comment type="caution">
    <text evidence="9">The sequence shown here is derived from an EMBL/GenBank/DDBJ whole genome shotgun (WGS) entry which is preliminary data.</text>
</comment>
<dbReference type="SUPFAM" id="SSF49785">
    <property type="entry name" value="Galactose-binding domain-like"/>
    <property type="match status" value="1"/>
</dbReference>
<evidence type="ECO:0000256" key="5">
    <source>
        <dbReference type="ARBA" id="ARBA00023170"/>
    </source>
</evidence>
<dbReference type="SMART" id="SM00220">
    <property type="entry name" value="S_TKc"/>
    <property type="match status" value="1"/>
</dbReference>
<dbReference type="InterPro" id="IPR000719">
    <property type="entry name" value="Prot_kinase_dom"/>
</dbReference>
<dbReference type="InterPro" id="IPR008979">
    <property type="entry name" value="Galactose-bd-like_sf"/>
</dbReference>
<proteinExistence type="predicted"/>
<reference evidence="9 10" key="1">
    <citation type="submission" date="2022-11" db="EMBL/GenBank/DDBJ databases">
        <title>Minimal conservation of predation-associated metabolite biosynthetic gene clusters underscores biosynthetic potential of Myxococcota including descriptions for ten novel species: Archangium lansinium sp. nov., Myxococcus landrumus sp. nov., Nannocystis bai.</title>
        <authorList>
            <person name="Ahearne A."/>
            <person name="Stevens C."/>
            <person name="Dowd S."/>
        </authorList>
    </citation>
    <scope>NUCLEOTIDE SEQUENCE [LARGE SCALE GENOMIC DNA]</scope>
    <source>
        <strain evidence="9 10">RJM3</strain>
    </source>
</reference>
<dbReference type="Gene3D" id="1.10.510.10">
    <property type="entry name" value="Transferase(Phosphotransferase) domain 1"/>
    <property type="match status" value="1"/>
</dbReference>
<protein>
    <submittedName>
        <fullName evidence="9">Protein kinase</fullName>
    </submittedName>
</protein>
<feature type="domain" description="Protein kinase" evidence="8">
    <location>
        <begin position="15"/>
        <end position="292"/>
    </location>
</feature>
<keyword evidence="1" id="KW-0808">Transferase</keyword>
<dbReference type="PROSITE" id="PS50011">
    <property type="entry name" value="PROTEIN_KINASE_DOM"/>
    <property type="match status" value="1"/>
</dbReference>
<evidence type="ECO:0000256" key="6">
    <source>
        <dbReference type="PROSITE-ProRule" id="PRU10141"/>
    </source>
</evidence>
<evidence type="ECO:0000259" key="8">
    <source>
        <dbReference type="PROSITE" id="PS50011"/>
    </source>
</evidence>
<keyword evidence="3 9" id="KW-0418">Kinase</keyword>
<keyword evidence="4 6" id="KW-0067">ATP-binding</keyword>
<dbReference type="PROSITE" id="PS00107">
    <property type="entry name" value="PROTEIN_KINASE_ATP"/>
    <property type="match status" value="1"/>
</dbReference>
<dbReference type="SUPFAM" id="SSF56112">
    <property type="entry name" value="Protein kinase-like (PK-like)"/>
    <property type="match status" value="1"/>
</dbReference>
<dbReference type="InterPro" id="IPR011009">
    <property type="entry name" value="Kinase-like_dom_sf"/>
</dbReference>
<accession>A0ABT5EQ12</accession>
<organism evidence="9 10">
    <name type="scientific">Polyangium mundeleinium</name>
    <dbReference type="NCBI Taxonomy" id="2995306"/>
    <lineage>
        <taxon>Bacteria</taxon>
        <taxon>Pseudomonadati</taxon>
        <taxon>Myxococcota</taxon>
        <taxon>Polyangia</taxon>
        <taxon>Polyangiales</taxon>
        <taxon>Polyangiaceae</taxon>
        <taxon>Polyangium</taxon>
    </lineage>
</organism>
<feature type="compositionally biased region" description="Low complexity" evidence="7">
    <location>
        <begin position="356"/>
        <end position="367"/>
    </location>
</feature>
<dbReference type="CDD" id="cd14014">
    <property type="entry name" value="STKc_PknB_like"/>
    <property type="match status" value="1"/>
</dbReference>
<dbReference type="InterPro" id="IPR008271">
    <property type="entry name" value="Ser/Thr_kinase_AS"/>
</dbReference>
<keyword evidence="2 6" id="KW-0547">Nucleotide-binding</keyword>
<dbReference type="Gene3D" id="2.60.120.260">
    <property type="entry name" value="Galactose-binding domain-like"/>
    <property type="match status" value="1"/>
</dbReference>